<dbReference type="EMBL" id="WIXP02000010">
    <property type="protein sequence ID" value="KAF6203860.1"/>
    <property type="molecule type" value="Genomic_DNA"/>
</dbReference>
<name>A0A6A4JJ04_APOLU</name>
<gene>
    <name evidence="3" type="ORF">GE061_002195</name>
    <name evidence="4" type="ORF">GE061_002200</name>
</gene>
<feature type="coiled-coil region" evidence="1">
    <location>
        <begin position="33"/>
        <end position="127"/>
    </location>
</feature>
<evidence type="ECO:0000313" key="4">
    <source>
        <dbReference type="EMBL" id="KAF6203865.1"/>
    </source>
</evidence>
<dbReference type="EMBL" id="WIXP02000010">
    <property type="protein sequence ID" value="KAF6203865.1"/>
    <property type="molecule type" value="Genomic_DNA"/>
</dbReference>
<dbReference type="AlphaFoldDB" id="A0A6A4JJ04"/>
<comment type="caution">
    <text evidence="3">The sequence shown here is derived from an EMBL/GenBank/DDBJ whole genome shotgun (WGS) entry which is preliminary data.</text>
</comment>
<reference evidence="3" key="1">
    <citation type="journal article" date="2021" name="Mol. Ecol. Resour.">
        <title>Apolygus lucorum genome provides insights into omnivorousness and mesophyll feeding.</title>
        <authorList>
            <person name="Liu Y."/>
            <person name="Liu H."/>
            <person name="Wang H."/>
            <person name="Huang T."/>
            <person name="Liu B."/>
            <person name="Yang B."/>
            <person name="Yin L."/>
            <person name="Li B."/>
            <person name="Zhang Y."/>
            <person name="Zhang S."/>
            <person name="Jiang F."/>
            <person name="Zhang X."/>
            <person name="Ren Y."/>
            <person name="Wang B."/>
            <person name="Wang S."/>
            <person name="Lu Y."/>
            <person name="Wu K."/>
            <person name="Fan W."/>
            <person name="Wang G."/>
        </authorList>
    </citation>
    <scope>NUCLEOTIDE SEQUENCE</scope>
    <source>
        <strain evidence="3">12Hb</strain>
    </source>
</reference>
<feature type="chain" id="PRO_5036167804" evidence="2">
    <location>
        <begin position="20"/>
        <end position="128"/>
    </location>
</feature>
<keyword evidence="2" id="KW-0732">Signal</keyword>
<proteinExistence type="predicted"/>
<evidence type="ECO:0000256" key="1">
    <source>
        <dbReference type="SAM" id="Coils"/>
    </source>
</evidence>
<protein>
    <submittedName>
        <fullName evidence="3">Uncharacterized protein</fullName>
    </submittedName>
</protein>
<keyword evidence="5" id="KW-1185">Reference proteome</keyword>
<organism evidence="3 5">
    <name type="scientific">Apolygus lucorum</name>
    <name type="common">Small green plant bug</name>
    <name type="synonym">Lygocoris lucorum</name>
    <dbReference type="NCBI Taxonomy" id="248454"/>
    <lineage>
        <taxon>Eukaryota</taxon>
        <taxon>Metazoa</taxon>
        <taxon>Ecdysozoa</taxon>
        <taxon>Arthropoda</taxon>
        <taxon>Hexapoda</taxon>
        <taxon>Insecta</taxon>
        <taxon>Pterygota</taxon>
        <taxon>Neoptera</taxon>
        <taxon>Paraneoptera</taxon>
        <taxon>Hemiptera</taxon>
        <taxon>Heteroptera</taxon>
        <taxon>Panheteroptera</taxon>
        <taxon>Cimicomorpha</taxon>
        <taxon>Miridae</taxon>
        <taxon>Mirini</taxon>
        <taxon>Apolygus</taxon>
    </lineage>
</organism>
<keyword evidence="1" id="KW-0175">Coiled coil</keyword>
<evidence type="ECO:0000313" key="3">
    <source>
        <dbReference type="EMBL" id="KAF6203860.1"/>
    </source>
</evidence>
<accession>A0A6A4JJ04</accession>
<feature type="signal peptide" evidence="2">
    <location>
        <begin position="1"/>
        <end position="19"/>
    </location>
</feature>
<dbReference type="Proteomes" id="UP000466442">
    <property type="component" value="Unassembled WGS sequence"/>
</dbReference>
<evidence type="ECO:0000256" key="2">
    <source>
        <dbReference type="SAM" id="SignalP"/>
    </source>
</evidence>
<evidence type="ECO:0000313" key="5">
    <source>
        <dbReference type="Proteomes" id="UP000466442"/>
    </source>
</evidence>
<sequence>MKFVAAFLIATVLVSAVMCAEEAPAKPSKQAIKDALITKAKELKAKIAAAIKAGKSKAEEVIKQLGPTKEQALAKLTEMKAQLQAKLKEVVIPAYGKAKQHAAMKLKAQLAKAIKNLEAAKAKLEKLQ</sequence>